<keyword evidence="4" id="KW-1185">Reference proteome</keyword>
<accession>A0A1N6MWN6</accession>
<evidence type="ECO:0000313" key="1">
    <source>
        <dbReference type="EMBL" id="PHM36509.1"/>
    </source>
</evidence>
<dbReference type="InterPro" id="IPR006450">
    <property type="entry name" value="Phage_HK97_gp6-like"/>
</dbReference>
<dbReference type="Gene3D" id="1.10.3230.30">
    <property type="entry name" value="Phage gp6-like head-tail connector protein"/>
    <property type="match status" value="1"/>
</dbReference>
<name>A0A1N6MWN6_9GAMM</name>
<reference evidence="2" key="2">
    <citation type="submission" date="2016-12" db="EMBL/GenBank/DDBJ databases">
        <authorList>
            <person name="Song W.-J."/>
            <person name="Kurnit D.M."/>
        </authorList>
    </citation>
    <scope>NUCLEOTIDE SEQUENCE [LARGE SCALE GENOMIC DNA]</scope>
    <source>
        <strain evidence="2">HGB1681</strain>
    </source>
</reference>
<proteinExistence type="predicted"/>
<reference evidence="1 4" key="3">
    <citation type="journal article" date="2017" name="Nat. Microbiol.">
        <title>Natural product diversity associated with the nematode symbionts Photorhabdus and Xenorhabdus.</title>
        <authorList>
            <person name="Tobias N.J."/>
            <person name="Wolff H."/>
            <person name="Djahanschiri B."/>
            <person name="Grundmann F."/>
            <person name="Kronenwerth M."/>
            <person name="Shi Y.M."/>
            <person name="Simonyi S."/>
            <person name="Grun P."/>
            <person name="Shapiro-Ilan D."/>
            <person name="Pidot S.J."/>
            <person name="Stinear T.P."/>
            <person name="Ebersberger I."/>
            <person name="Bode H.B."/>
        </authorList>
    </citation>
    <scope>NUCLEOTIDE SEQUENCE [LARGE SCALE GENOMIC DNA]</scope>
    <source>
        <strain evidence="1 4">DSM 16336</strain>
    </source>
</reference>
<dbReference type="EMBL" id="FTLG01000088">
    <property type="protein sequence ID" value="SIP73184.1"/>
    <property type="molecule type" value="Genomic_DNA"/>
</dbReference>
<dbReference type="OrthoDB" id="8452319at2"/>
<dbReference type="CDD" id="cd08054">
    <property type="entry name" value="gp6"/>
    <property type="match status" value="1"/>
</dbReference>
<evidence type="ECO:0000313" key="2">
    <source>
        <dbReference type="EMBL" id="SIP73184.1"/>
    </source>
</evidence>
<reference evidence="3" key="1">
    <citation type="submission" date="2016-12" db="EMBL/GenBank/DDBJ databases">
        <authorList>
            <person name="Gaudriault S."/>
        </authorList>
    </citation>
    <scope>NUCLEOTIDE SEQUENCE [LARGE SCALE GENOMIC DNA]</scope>
    <source>
        <strain evidence="3">HGB1681 (deposited as PTA-6826 in the American Type Culture Collection)</strain>
    </source>
</reference>
<evidence type="ECO:0000313" key="3">
    <source>
        <dbReference type="Proteomes" id="UP000196435"/>
    </source>
</evidence>
<evidence type="ECO:0000313" key="4">
    <source>
        <dbReference type="Proteomes" id="UP000224871"/>
    </source>
</evidence>
<dbReference type="Proteomes" id="UP000196435">
    <property type="component" value="Unassembled WGS sequence"/>
</dbReference>
<sequence length="100" mass="11336">MSQIEIPLNEIKQHCRIDESDTLDDALLTAYSEAALEVCQQHIGKRFDNGLSLTPAIKVGCLLYIGLLYENREMATDIELKEVPFTIKSLWSAYRDVGVY</sequence>
<organism evidence="2 3">
    <name type="scientific">Xenorhabdus innexi</name>
    <dbReference type="NCBI Taxonomy" id="290109"/>
    <lineage>
        <taxon>Bacteria</taxon>
        <taxon>Pseudomonadati</taxon>
        <taxon>Pseudomonadota</taxon>
        <taxon>Gammaproteobacteria</taxon>
        <taxon>Enterobacterales</taxon>
        <taxon>Morganellaceae</taxon>
        <taxon>Xenorhabdus</taxon>
    </lineage>
</organism>
<dbReference type="AlphaFoldDB" id="A0A1N6MWN6"/>
<protein>
    <submittedName>
        <fullName evidence="1">Bacteriophage protein</fullName>
    </submittedName>
</protein>
<dbReference type="InterPro" id="IPR021146">
    <property type="entry name" value="Phage_gp6-like_head-tail"/>
</dbReference>
<dbReference type="Proteomes" id="UP000224871">
    <property type="component" value="Unassembled WGS sequence"/>
</dbReference>
<dbReference type="Pfam" id="PF05135">
    <property type="entry name" value="Phage_connect_1"/>
    <property type="match status" value="1"/>
</dbReference>
<dbReference type="RefSeq" id="WP_086956381.1">
    <property type="nucleotide sequence ID" value="NZ_CAWNQC010000046.1"/>
</dbReference>
<gene>
    <name evidence="1" type="ORF">Xinn_01649</name>
    <name evidence="2" type="ORF">XIS1_1780009</name>
</gene>
<dbReference type="NCBIfam" id="TIGR01560">
    <property type="entry name" value="put_DNA_pack"/>
    <property type="match status" value="1"/>
</dbReference>
<dbReference type="EMBL" id="NIBU01000014">
    <property type="protein sequence ID" value="PHM36509.1"/>
    <property type="molecule type" value="Genomic_DNA"/>
</dbReference>